<dbReference type="FunFam" id="3.40.630.30:FF:000026">
    <property type="entry name" value="Phosphinothricin acetyltransferase"/>
    <property type="match status" value="1"/>
</dbReference>
<dbReference type="AlphaFoldDB" id="A0AB35BY94"/>
<feature type="domain" description="N-acetyltransferase" evidence="5">
    <location>
        <begin position="3"/>
        <end position="162"/>
    </location>
</feature>
<dbReference type="GeneID" id="58263894"/>
<comment type="catalytic activity">
    <reaction evidence="3">
        <text>L-methionine sulfoximine + acetyl-CoA = N-acetyl-L-methionine sulfoximine + CoA + H(+)</text>
        <dbReference type="Rhea" id="RHEA:47660"/>
        <dbReference type="ChEBI" id="CHEBI:15378"/>
        <dbReference type="ChEBI" id="CHEBI:57287"/>
        <dbReference type="ChEBI" id="CHEBI:57288"/>
        <dbReference type="ChEBI" id="CHEBI:87826"/>
        <dbReference type="ChEBI" id="CHEBI:87827"/>
    </reaction>
</comment>
<evidence type="ECO:0000256" key="1">
    <source>
        <dbReference type="ARBA" id="ARBA00022679"/>
    </source>
</evidence>
<sequence>MTISLIDCTEHEHSAAILEIFNEAILTSTALYEYQARTMQDMQRWFKQKSALNAPIIGAVNEAGQLLGFATWGHFRAYPAYQYTMEHSIYIHHSARGQGLSKRLMRALIEAAKAAEIHVLMGCIDADNAASIGLHRSLGFQSVGLLPQVGFKFGRWLDLALYQLILSTPLEPVAD</sequence>
<gene>
    <name evidence="6" type="ORF">J7561_05610</name>
</gene>
<dbReference type="RefSeq" id="WP_063504119.1">
    <property type="nucleotide sequence ID" value="NZ_JAGIBT010000003.1"/>
</dbReference>
<dbReference type="CDD" id="cd04301">
    <property type="entry name" value="NAT_SF"/>
    <property type="match status" value="1"/>
</dbReference>
<dbReference type="GO" id="GO:0016747">
    <property type="term" value="F:acyltransferase activity, transferring groups other than amino-acyl groups"/>
    <property type="evidence" value="ECO:0007669"/>
    <property type="project" value="InterPro"/>
</dbReference>
<dbReference type="Pfam" id="PF00583">
    <property type="entry name" value="Acetyltransf_1"/>
    <property type="match status" value="1"/>
</dbReference>
<accession>A0AB35BY94</accession>
<organism evidence="6 7">
    <name type="scientific">Wohlfahrtiimonas chitiniclastica</name>
    <dbReference type="NCBI Taxonomy" id="400946"/>
    <lineage>
        <taxon>Bacteria</taxon>
        <taxon>Pseudomonadati</taxon>
        <taxon>Pseudomonadota</taxon>
        <taxon>Gammaproteobacteria</taxon>
        <taxon>Cardiobacteriales</taxon>
        <taxon>Ignatzschineriaceae</taxon>
        <taxon>Wohlfahrtiimonas</taxon>
    </lineage>
</organism>
<evidence type="ECO:0000313" key="7">
    <source>
        <dbReference type="Proteomes" id="UP000680020"/>
    </source>
</evidence>
<dbReference type="InterPro" id="IPR016181">
    <property type="entry name" value="Acyl_CoA_acyltransferase"/>
</dbReference>
<dbReference type="EMBL" id="JAGIBU010000004">
    <property type="protein sequence ID" value="MBS7824681.1"/>
    <property type="molecule type" value="Genomic_DNA"/>
</dbReference>
<dbReference type="Proteomes" id="UP000680020">
    <property type="component" value="Unassembled WGS sequence"/>
</dbReference>
<dbReference type="PANTHER" id="PTHR43072:SF23">
    <property type="entry name" value="UPF0039 PROTEIN C11D3.02C"/>
    <property type="match status" value="1"/>
</dbReference>
<evidence type="ECO:0000256" key="2">
    <source>
        <dbReference type="ARBA" id="ARBA00023315"/>
    </source>
</evidence>
<evidence type="ECO:0000313" key="6">
    <source>
        <dbReference type="EMBL" id="MBS7824681.1"/>
    </source>
</evidence>
<evidence type="ECO:0000259" key="5">
    <source>
        <dbReference type="PROSITE" id="PS51186"/>
    </source>
</evidence>
<dbReference type="PROSITE" id="PS51186">
    <property type="entry name" value="GNAT"/>
    <property type="match status" value="1"/>
</dbReference>
<evidence type="ECO:0000256" key="3">
    <source>
        <dbReference type="ARBA" id="ARBA00050603"/>
    </source>
</evidence>
<reference evidence="6" key="1">
    <citation type="submission" date="2021-03" db="EMBL/GenBank/DDBJ databases">
        <title>Identification and antibiotic profiling of Wohlfahrtiimonas chitiniclastica, an underestimated human pathogen.</title>
        <authorList>
            <person name="Kopf A."/>
            <person name="Bunk B."/>
            <person name="Coldewey S."/>
            <person name="Gunzer F."/>
            <person name="Riedel T."/>
            <person name="Schroettner P."/>
        </authorList>
    </citation>
    <scope>NUCLEOTIDE SEQUENCE</scope>
    <source>
        <strain evidence="6">DSM 100917</strain>
    </source>
</reference>
<keyword evidence="1" id="KW-0808">Transferase</keyword>
<keyword evidence="2" id="KW-0012">Acyltransferase</keyword>
<comment type="catalytic activity">
    <reaction evidence="4">
        <text>L-methionine sulfone + acetyl-CoA = N-acetyl-L-methionine sulfone + CoA + H(+)</text>
        <dbReference type="Rhea" id="RHEA:47656"/>
        <dbReference type="ChEBI" id="CHEBI:15378"/>
        <dbReference type="ChEBI" id="CHEBI:57287"/>
        <dbReference type="ChEBI" id="CHEBI:57288"/>
        <dbReference type="ChEBI" id="CHEBI:87824"/>
        <dbReference type="ChEBI" id="CHEBI:87825"/>
    </reaction>
</comment>
<name>A0AB35BY94_9GAMM</name>
<dbReference type="InterPro" id="IPR000182">
    <property type="entry name" value="GNAT_dom"/>
</dbReference>
<comment type="caution">
    <text evidence="6">The sequence shown here is derived from an EMBL/GenBank/DDBJ whole genome shotgun (WGS) entry which is preliminary data.</text>
</comment>
<protein>
    <submittedName>
        <fullName evidence="6">N-acetyltransferase</fullName>
    </submittedName>
</protein>
<dbReference type="Gene3D" id="3.40.630.30">
    <property type="match status" value="1"/>
</dbReference>
<evidence type="ECO:0000256" key="4">
    <source>
        <dbReference type="ARBA" id="ARBA00051334"/>
    </source>
</evidence>
<dbReference type="SUPFAM" id="SSF55729">
    <property type="entry name" value="Acyl-CoA N-acyltransferases (Nat)"/>
    <property type="match status" value="1"/>
</dbReference>
<dbReference type="PANTHER" id="PTHR43072">
    <property type="entry name" value="N-ACETYLTRANSFERASE"/>
    <property type="match status" value="1"/>
</dbReference>
<proteinExistence type="predicted"/>